<evidence type="ECO:0000256" key="6">
    <source>
        <dbReference type="HAMAP-Rule" id="MF_02220"/>
    </source>
</evidence>
<dbReference type="PANTHER" id="PTHR43095:SF6">
    <property type="entry name" value="XYLULOSE KINASE"/>
    <property type="match status" value="1"/>
</dbReference>
<dbReference type="Pfam" id="PF02782">
    <property type="entry name" value="FGGY_C"/>
    <property type="match status" value="1"/>
</dbReference>
<dbReference type="GO" id="GO:0005524">
    <property type="term" value="F:ATP binding"/>
    <property type="evidence" value="ECO:0007669"/>
    <property type="project" value="UniProtKB-UniRule"/>
</dbReference>
<dbReference type="PIRSF" id="PIRSF000538">
    <property type="entry name" value="GlpK"/>
    <property type="match status" value="1"/>
</dbReference>
<keyword evidence="6 7" id="KW-0859">Xylose metabolism</keyword>
<dbReference type="AlphaFoldDB" id="A0AAU7JMS9"/>
<proteinExistence type="inferred from homology"/>
<dbReference type="InterPro" id="IPR043129">
    <property type="entry name" value="ATPase_NBD"/>
</dbReference>
<dbReference type="RefSeq" id="WP_406858108.1">
    <property type="nucleotide sequence ID" value="NZ_CP157484.1"/>
</dbReference>
<dbReference type="InterPro" id="IPR018485">
    <property type="entry name" value="FGGY_C"/>
</dbReference>
<feature type="active site" description="Proton acceptor" evidence="6">
    <location>
        <position position="238"/>
    </location>
</feature>
<organism evidence="10">
    <name type="scientific">Alsobacter sp. KACC 23698</name>
    <dbReference type="NCBI Taxonomy" id="3149229"/>
    <lineage>
        <taxon>Bacteria</taxon>
        <taxon>Pseudomonadati</taxon>
        <taxon>Pseudomonadota</taxon>
        <taxon>Alphaproteobacteria</taxon>
        <taxon>Hyphomicrobiales</taxon>
        <taxon>Alsobacteraceae</taxon>
        <taxon>Alsobacter</taxon>
    </lineage>
</organism>
<comment type="similarity">
    <text evidence="1 6 7">Belongs to the FGGY kinase family.</text>
</comment>
<evidence type="ECO:0000256" key="1">
    <source>
        <dbReference type="ARBA" id="ARBA00009156"/>
    </source>
</evidence>
<keyword evidence="2 6" id="KW-0808">Transferase</keyword>
<feature type="binding site" evidence="6">
    <location>
        <begin position="81"/>
        <end position="82"/>
    </location>
    <ligand>
        <name>substrate</name>
    </ligand>
</feature>
<keyword evidence="6 7" id="KW-0119">Carbohydrate metabolism</keyword>
<dbReference type="GO" id="GO:0042732">
    <property type="term" value="P:D-xylose metabolic process"/>
    <property type="evidence" value="ECO:0007669"/>
    <property type="project" value="UniProtKB-KW"/>
</dbReference>
<dbReference type="InterPro" id="IPR050406">
    <property type="entry name" value="FGGY_Carb_Kinase"/>
</dbReference>
<protein>
    <recommendedName>
        <fullName evidence="6 7">Xylulose kinase</fullName>
        <shortName evidence="6 7">Xylulokinase</shortName>
        <ecNumber evidence="6 7">2.7.1.17</ecNumber>
    </recommendedName>
</protein>
<dbReference type="Pfam" id="PF00370">
    <property type="entry name" value="FGGY_N"/>
    <property type="match status" value="1"/>
</dbReference>
<dbReference type="PANTHER" id="PTHR43095">
    <property type="entry name" value="SUGAR KINASE"/>
    <property type="match status" value="1"/>
</dbReference>
<dbReference type="EC" id="2.7.1.17" evidence="6 7"/>
<dbReference type="EMBL" id="CP157484">
    <property type="protein sequence ID" value="XBO41259.1"/>
    <property type="molecule type" value="Genomic_DNA"/>
</dbReference>
<dbReference type="Gene3D" id="3.30.420.40">
    <property type="match status" value="2"/>
</dbReference>
<keyword evidence="5 6" id="KW-0067">ATP-binding</keyword>
<dbReference type="CDD" id="cd07808">
    <property type="entry name" value="ASKHA_NBD_FGGY_EcXK-like"/>
    <property type="match status" value="1"/>
</dbReference>
<dbReference type="NCBIfam" id="TIGR01312">
    <property type="entry name" value="XylB"/>
    <property type="match status" value="1"/>
</dbReference>
<feature type="domain" description="Carbohydrate kinase FGGY N-terminal" evidence="8">
    <location>
        <begin position="4"/>
        <end position="245"/>
    </location>
</feature>
<comment type="catalytic activity">
    <reaction evidence="6 7">
        <text>D-xylulose + ATP = D-xylulose 5-phosphate + ADP + H(+)</text>
        <dbReference type="Rhea" id="RHEA:10964"/>
        <dbReference type="ChEBI" id="CHEBI:15378"/>
        <dbReference type="ChEBI" id="CHEBI:17140"/>
        <dbReference type="ChEBI" id="CHEBI:30616"/>
        <dbReference type="ChEBI" id="CHEBI:57737"/>
        <dbReference type="ChEBI" id="CHEBI:456216"/>
        <dbReference type="EC" id="2.7.1.17"/>
    </reaction>
</comment>
<dbReference type="SUPFAM" id="SSF53067">
    <property type="entry name" value="Actin-like ATPase domain"/>
    <property type="match status" value="2"/>
</dbReference>
<dbReference type="InterPro" id="IPR018484">
    <property type="entry name" value="FGGY_N"/>
</dbReference>
<evidence type="ECO:0000256" key="5">
    <source>
        <dbReference type="ARBA" id="ARBA00022840"/>
    </source>
</evidence>
<sequence>MTAYLSVDVGTSAVKAALVDAEQAVLAVAEAPLAISRPHPLWSEQDPDDWWAAVSQALDDIARQRPGDMARVAGVGLSGQMHGAVLLGADDRPLRPAMLWNDGRAEQVARRLGLEHPELASVVGVAPMPGFTGPKIPWLARREPHVLERLRTVLLPKDYVRLKLTGERITDMSDAAGTWWLDQRRRRWSPEAAAATGLPASALPALVEGSAPAGALRADCARRWGLPAGVVVAGGGGDAAAGAVGIGAIGDGDAFLSLGTSGQLFVAGSRYRPAPEAAVHAFCHALPGRWFQMGAMLNGASCLAFASALLGVGIDALLAAAEAEPPGAGGLVFLPYLAGERTPHNDPHARGVLFGLTPSTSPGAVARAVLEGVAYSFADAQAALAGSGTRISQAGVIGGGARSRLWVRILASVLDVPLARFAGGERGPAFGAARLARLAATGEAPGEVCAAPQPIDVTEPDPEWRERYRGETQRFRALYRALRPHFQQAPEGA</sequence>
<comment type="function">
    <text evidence="6">Catalyzes the phosphorylation of D-xylulose to D-xylulose 5-phosphate.</text>
</comment>
<dbReference type="GO" id="GO:0005998">
    <property type="term" value="P:xylulose catabolic process"/>
    <property type="evidence" value="ECO:0007669"/>
    <property type="project" value="UniProtKB-UniRule"/>
</dbReference>
<evidence type="ECO:0000256" key="3">
    <source>
        <dbReference type="ARBA" id="ARBA00022741"/>
    </source>
</evidence>
<evidence type="ECO:0000259" key="9">
    <source>
        <dbReference type="Pfam" id="PF02782"/>
    </source>
</evidence>
<evidence type="ECO:0000256" key="2">
    <source>
        <dbReference type="ARBA" id="ARBA00022679"/>
    </source>
</evidence>
<gene>
    <name evidence="6 7 10" type="primary">xylB</name>
    <name evidence="10" type="ORF">ABEG18_11030</name>
</gene>
<keyword evidence="3 6" id="KW-0547">Nucleotide-binding</keyword>
<dbReference type="GO" id="GO:0004856">
    <property type="term" value="F:D-xylulokinase activity"/>
    <property type="evidence" value="ECO:0007669"/>
    <property type="project" value="UniProtKB-UniRule"/>
</dbReference>
<evidence type="ECO:0000313" key="10">
    <source>
        <dbReference type="EMBL" id="XBO41259.1"/>
    </source>
</evidence>
<evidence type="ECO:0000256" key="7">
    <source>
        <dbReference type="RuleBase" id="RU364073"/>
    </source>
</evidence>
<feature type="domain" description="Carbohydrate kinase FGGY C-terminal" evidence="9">
    <location>
        <begin position="255"/>
        <end position="439"/>
    </location>
</feature>
<accession>A0AAU7JMS9</accession>
<dbReference type="HAMAP" id="MF_02220">
    <property type="entry name" value="XylB"/>
    <property type="match status" value="1"/>
</dbReference>
<keyword evidence="4 6" id="KW-0418">Kinase</keyword>
<reference evidence="10" key="1">
    <citation type="submission" date="2024-05" db="EMBL/GenBank/DDBJ databases">
        <authorList>
            <person name="Kim S."/>
            <person name="Heo J."/>
            <person name="Choi H."/>
            <person name="Choi Y."/>
            <person name="Kwon S.-W."/>
            <person name="Kim Y."/>
        </authorList>
    </citation>
    <scope>NUCLEOTIDE SEQUENCE</scope>
    <source>
        <strain evidence="10">KACC 23698</strain>
    </source>
</reference>
<feature type="site" description="Important for activity" evidence="6">
    <location>
        <position position="8"/>
    </location>
</feature>
<evidence type="ECO:0000259" key="8">
    <source>
        <dbReference type="Pfam" id="PF00370"/>
    </source>
</evidence>
<name>A0AAU7JMS9_9HYPH</name>
<dbReference type="InterPro" id="IPR006000">
    <property type="entry name" value="Xylulokinase"/>
</dbReference>
<dbReference type="InterPro" id="IPR000577">
    <property type="entry name" value="Carb_kinase_FGGY"/>
</dbReference>
<evidence type="ECO:0000256" key="4">
    <source>
        <dbReference type="ARBA" id="ARBA00022777"/>
    </source>
</evidence>